<evidence type="ECO:0000259" key="5">
    <source>
        <dbReference type="PROSITE" id="PS51007"/>
    </source>
</evidence>
<dbReference type="Pfam" id="PF00034">
    <property type="entry name" value="Cytochrom_C"/>
    <property type="match status" value="1"/>
</dbReference>
<gene>
    <name evidence="6" type="ORF">DSM3645_01791</name>
</gene>
<dbReference type="InterPro" id="IPR013427">
    <property type="entry name" value="Haem-bd_dom_put"/>
</dbReference>
<dbReference type="InterPro" id="IPR011041">
    <property type="entry name" value="Quinoprot_gluc/sorb_DH_b-prop"/>
</dbReference>
<dbReference type="InterPro" id="IPR011989">
    <property type="entry name" value="ARM-like"/>
</dbReference>
<dbReference type="NCBIfam" id="TIGR02604">
    <property type="entry name" value="Piru_Ver_Nterm"/>
    <property type="match status" value="1"/>
</dbReference>
<dbReference type="PANTHER" id="PTHR33546">
    <property type="entry name" value="LARGE, MULTIFUNCTIONAL SECRETED PROTEIN-RELATED"/>
    <property type="match status" value="1"/>
</dbReference>
<dbReference type="GO" id="GO:0046872">
    <property type="term" value="F:metal ion binding"/>
    <property type="evidence" value="ECO:0007669"/>
    <property type="project" value="UniProtKB-KW"/>
</dbReference>
<protein>
    <recommendedName>
        <fullName evidence="5">Cytochrome c domain-containing protein</fullName>
    </recommendedName>
</protein>
<dbReference type="InterPro" id="IPR055557">
    <property type="entry name" value="DUF7133"/>
</dbReference>
<dbReference type="eggNOG" id="COG2010">
    <property type="taxonomic scope" value="Bacteria"/>
</dbReference>
<name>A4A0K3_9BACT</name>
<dbReference type="InterPro" id="IPR016024">
    <property type="entry name" value="ARM-type_fold"/>
</dbReference>
<evidence type="ECO:0000256" key="3">
    <source>
        <dbReference type="ARBA" id="ARBA00023004"/>
    </source>
</evidence>
<dbReference type="Pfam" id="PF23500">
    <property type="entry name" value="DUF7133"/>
    <property type="match status" value="1"/>
</dbReference>
<dbReference type="SUPFAM" id="SSF50952">
    <property type="entry name" value="Soluble quinoprotein glucose dehydrogenase"/>
    <property type="match status" value="1"/>
</dbReference>
<dbReference type="InterPro" id="IPR013428">
    <property type="entry name" value="Membrane-bound_put_N"/>
</dbReference>
<dbReference type="AlphaFoldDB" id="A4A0K3"/>
<dbReference type="Proteomes" id="UP000004358">
    <property type="component" value="Unassembled WGS sequence"/>
</dbReference>
<dbReference type="PROSITE" id="PS51007">
    <property type="entry name" value="CYTC"/>
    <property type="match status" value="1"/>
</dbReference>
<dbReference type="STRING" id="314230.DSM3645_01791"/>
<evidence type="ECO:0000256" key="4">
    <source>
        <dbReference type="PROSITE-ProRule" id="PRU00433"/>
    </source>
</evidence>
<dbReference type="PANTHER" id="PTHR33546:SF1">
    <property type="entry name" value="LARGE, MULTIFUNCTIONAL SECRETED PROTEIN"/>
    <property type="match status" value="1"/>
</dbReference>
<dbReference type="Gene3D" id="1.25.10.10">
    <property type="entry name" value="Leucine-rich Repeat Variant"/>
    <property type="match status" value="1"/>
</dbReference>
<dbReference type="HOGENOM" id="CLU_004500_1_0_0"/>
<evidence type="ECO:0000313" key="7">
    <source>
        <dbReference type="Proteomes" id="UP000004358"/>
    </source>
</evidence>
<dbReference type="eggNOG" id="COG1413">
    <property type="taxonomic scope" value="Bacteria"/>
</dbReference>
<evidence type="ECO:0000256" key="1">
    <source>
        <dbReference type="ARBA" id="ARBA00022617"/>
    </source>
</evidence>
<accession>A4A0K3</accession>
<dbReference type="Gene3D" id="1.10.760.10">
    <property type="entry name" value="Cytochrome c-like domain"/>
    <property type="match status" value="1"/>
</dbReference>
<dbReference type="InterPro" id="IPR011042">
    <property type="entry name" value="6-blade_b-propeller_TolB-like"/>
</dbReference>
<feature type="domain" description="Cytochrome c" evidence="5">
    <location>
        <begin position="1016"/>
        <end position="1149"/>
    </location>
</feature>
<dbReference type="Gene3D" id="2.120.10.30">
    <property type="entry name" value="TolB, C-terminal domain"/>
    <property type="match status" value="1"/>
</dbReference>
<proteinExistence type="predicted"/>
<evidence type="ECO:0000313" key="6">
    <source>
        <dbReference type="EMBL" id="EAQ77659.1"/>
    </source>
</evidence>
<dbReference type="InterPro" id="IPR009056">
    <property type="entry name" value="Cyt_c-like_dom"/>
</dbReference>
<dbReference type="InterPro" id="IPR036909">
    <property type="entry name" value="Cyt_c-like_dom_sf"/>
</dbReference>
<keyword evidence="2 4" id="KW-0479">Metal-binding</keyword>
<keyword evidence="1 4" id="KW-0349">Heme</keyword>
<evidence type="ECO:0000256" key="2">
    <source>
        <dbReference type="ARBA" id="ARBA00022723"/>
    </source>
</evidence>
<dbReference type="SUPFAM" id="SSF48371">
    <property type="entry name" value="ARM repeat"/>
    <property type="match status" value="1"/>
</dbReference>
<reference evidence="6 7" key="1">
    <citation type="submission" date="2006-02" db="EMBL/GenBank/DDBJ databases">
        <authorList>
            <person name="Amann R."/>
            <person name="Ferriera S."/>
            <person name="Johnson J."/>
            <person name="Kravitz S."/>
            <person name="Halpern A."/>
            <person name="Remington K."/>
            <person name="Beeson K."/>
            <person name="Tran B."/>
            <person name="Rogers Y.-H."/>
            <person name="Friedman R."/>
            <person name="Venter J.C."/>
        </authorList>
    </citation>
    <scope>NUCLEOTIDE SEQUENCE [LARGE SCALE GENOMIC DNA]</scope>
    <source>
        <strain evidence="6 7">DSM 3645</strain>
    </source>
</reference>
<dbReference type="EMBL" id="AANZ01000029">
    <property type="protein sequence ID" value="EAQ77659.1"/>
    <property type="molecule type" value="Genomic_DNA"/>
</dbReference>
<dbReference type="SUPFAM" id="SSF46626">
    <property type="entry name" value="Cytochrome c"/>
    <property type="match status" value="1"/>
</dbReference>
<keyword evidence="3 4" id="KW-0408">Iron</keyword>
<dbReference type="GO" id="GO:0020037">
    <property type="term" value="F:heme binding"/>
    <property type="evidence" value="ECO:0007669"/>
    <property type="project" value="InterPro"/>
</dbReference>
<comment type="caution">
    <text evidence="6">The sequence shown here is derived from an EMBL/GenBank/DDBJ whole genome shotgun (WGS) entry which is preliminary data.</text>
</comment>
<dbReference type="NCBIfam" id="TIGR02603">
    <property type="entry name" value="CxxCH_TIGR02603"/>
    <property type="match status" value="1"/>
</dbReference>
<organism evidence="6 7">
    <name type="scientific">Blastopirellula marina DSM 3645</name>
    <dbReference type="NCBI Taxonomy" id="314230"/>
    <lineage>
        <taxon>Bacteria</taxon>
        <taxon>Pseudomonadati</taxon>
        <taxon>Planctomycetota</taxon>
        <taxon>Planctomycetia</taxon>
        <taxon>Pirellulales</taxon>
        <taxon>Pirellulaceae</taxon>
        <taxon>Blastopirellula</taxon>
    </lineage>
</organism>
<dbReference type="eggNOG" id="COG2133">
    <property type="taxonomic scope" value="Bacteria"/>
</dbReference>
<dbReference type="GO" id="GO:0009055">
    <property type="term" value="F:electron transfer activity"/>
    <property type="evidence" value="ECO:0007669"/>
    <property type="project" value="InterPro"/>
</dbReference>
<sequence length="1162" mass="126860">MWLLVLSAYALAEDPFQSNVRPTDPLTAAAEQASFTLPSGFRIDLFAAEPQIAKPLNMAFDASGRLWVTETLEYPYPAPIGQPGRDSIKILEDTDGDGRADKTTVFADGLNIPIGLYPFAGGCVVYSIPNIYLLRDVDGDDVADERTVLFGPMGYDRDTHGMNNSFRRGFDGWLYACHGFSNVTSVAGADGHRVEMTSGNTYRMRLDGQRVEHFTHGQVNPFGMALDPLGNLFTADCHSKPIYQLLRGGFYPSFGRPDDGLGFVPPMMDHLHGSTAIAGVIRYDDNRFPAEYRGNFFSGNVMTSRINRNRLEYHGSTIQAIACDDLVQSTDPWFRPVDLQLGPDGALYVADFYNKIIGHYEVPLEHPGRDRHRGRIWRITYTGEGADRAHQPTPDLAAADVSALIDSMADPNLTTRLLATHQLVDRIGAAAQDALRDAVQSDVSTTRAHAAWCLARLGLLNFAELQRLAEDPNQLVRVHALRILSEVALIDWTDAQRQLAIDGLRDPDAFVARAAADALGRHPHLESVSPLLSLWKRIRNADSHLAMTARIALREHFRDPAVAAALTSVELENIEILLLAEIAIASRSPQGADFLLAHWPTIRLEQEFARQALVNASQYASPATMATLIKVVTADLPQDLSTQLQVLLPITQGAAVRGEIPVGLTQTANQLLERLEAEIDENSSAWSFASPPDQAATAPPWDFETRMDEAGEPQRMLSSLPGGEQQTGRLSGPPFELPETLSFRVAGHNRFPREPAQGDNYVQLRLASGEVVAKVDAPRSDVATRVTWDLQPYAGQRGRLEVVDQDRGGSYAWIALGDLDSPDTQLPETSPAARFVALAAFTELAAALGDKAGGNVIRRLIQKIEEPQLQRPLAIQLTTRGATLIYRPLAERIGAGIWPASIDVRLVGVVCNPETADALAVYRQAATYFDFASSQQLADELGSTVVGAKLLLQLVDEGKLPAALLADVSLQEKLRLHADDTLQALVEKVDIGSLTADTARQALLAQRIAGMQQSTGDLAKGAAMFKKHCAACHQISGEGALVGPQLDGIGNRGVERVLEDVLLPNRNVDQAFRTSILRLVSGEVLTGLVRNENTEKLTLVDSRGQERIIAVDEIEERRSSRLSLMPDNVADALQESEFYDLATYLSSQRTDSSLEHGTLSTP</sequence>